<feature type="region of interest" description="Disordered" evidence="2">
    <location>
        <begin position="901"/>
        <end position="941"/>
    </location>
</feature>
<evidence type="ECO:0000259" key="3">
    <source>
        <dbReference type="PROSITE" id="PS50172"/>
    </source>
</evidence>
<dbReference type="Pfam" id="PF12738">
    <property type="entry name" value="PTCB-BRCT"/>
    <property type="match status" value="2"/>
</dbReference>
<name>A0ABM1I4N7_POLDO</name>
<proteinExistence type="predicted"/>
<dbReference type="Pfam" id="PF00533">
    <property type="entry name" value="BRCT"/>
    <property type="match status" value="2"/>
</dbReference>
<feature type="region of interest" description="Disordered" evidence="2">
    <location>
        <begin position="771"/>
        <end position="800"/>
    </location>
</feature>
<evidence type="ECO:0000313" key="5">
    <source>
        <dbReference type="RefSeq" id="XP_015175174.1"/>
    </source>
</evidence>
<dbReference type="InterPro" id="IPR049936">
    <property type="entry name" value="TopBP1_BRCT_8"/>
</dbReference>
<evidence type="ECO:0000313" key="4">
    <source>
        <dbReference type="Proteomes" id="UP000694924"/>
    </source>
</evidence>
<dbReference type="SUPFAM" id="SSF52113">
    <property type="entry name" value="BRCT domain"/>
    <property type="match status" value="5"/>
</dbReference>
<evidence type="ECO:0000256" key="1">
    <source>
        <dbReference type="ARBA" id="ARBA00022737"/>
    </source>
</evidence>
<feature type="compositionally biased region" description="Polar residues" evidence="2">
    <location>
        <begin position="976"/>
        <end position="988"/>
    </location>
</feature>
<dbReference type="InterPro" id="IPR001357">
    <property type="entry name" value="BRCT_dom"/>
</dbReference>
<feature type="compositionally biased region" description="Basic and acidic residues" evidence="2">
    <location>
        <begin position="923"/>
        <end position="933"/>
    </location>
</feature>
<feature type="compositionally biased region" description="Polar residues" evidence="2">
    <location>
        <begin position="1046"/>
        <end position="1059"/>
    </location>
</feature>
<sequence length="1297" mass="146578">MMSQGSQIDCNINIYFVIPNKYKSENECSIHMLNAFDRCCDYNIKSVWITEEDCQELKPEKTDILVLEEFKGSIFEQLQEFKCSRIVGPRCLLTCFLNGEPIPEGTSPIFTTAMRGLCICVSGLPPDMKVQIQQMVEYMGGYFTKQLRSCVTHLVTNCVMSAKYERAVELKIPIVTKDWVIAIWEENLNNFIEAKDPTFDKYKCPVFMNLVVTSTNLSKRQKEEIKNLINSNGGTFMGPLDGLKVKIVIAPENSSLTDKLTFAMQNNIACLKPEWVYESVKLGYALPFNNYLIKSTKACSTPEKTRASEMESLNFSTISTINRELPLNNYVDESLASTNSSAFNLDSAVTKIVGTELAVLERLSLNEAKLAGPFLDGCNIYLAGFTMNQRDKLNRILNVGSATRLNDISDALTHVIIGDENKATNEIKLMKSSGLCPHILNINWIEESMKLKKPAPEEQFLFFKSKGSITKTNNEPPPSPLSKKNLQMLQPPKRPPIPRFDINKTSKEQNEEDILNQYLQNIAVSDKSVEEFLKPYSDITDKKMERSMEPRTNIKNNRRKIMSENRESVNNSTIPFSQEEPDATQKIFAGFTFVIIGFNDDEVQDNVNGLGGEVVSNAYSGIPDFAVVPIHGALLRHAVNEIVTDLFVEDCKNQEQIVDIEYYHKPFSISKDINPLRDCIITLSMYTGIERMYLSKLAEELGAVCQDILARKTNIEKNTYASTHLICPSPEGHKYKAAVKWKLPAVTAEWLKDCGTKLKRLDETPYLVGETIAPERPPESPNVSNVKENSLKSGTSTPRTILTPKRLLPQIKNQEANNEDTPLINKRLSLVMNSTPQSPFHVSTPETPYGQVFKPNPSPDTRKAWVKWVNNFPDLRVEEPLPKRRAPSTPLSELKKQLWEQLKNQGQKTEEEANTSMSPKCDNSNKELSKKDEENDDTTLKNNAINRKLHFSQENSPIANAQINLQIAQLEEALQRSSSAENRQSISNENKRYEHTEPSDSLHKFIYKDSQPDTVGWEDPGFRKLLRPSAVREESGSNEDLHQVDNNRSNLNSTQNMSIEDQDDKTQPYFKRKFMLSGIKDRLIHEQVIRKLGGVVVTDQNFDPSATHLMCLKLSRNEKLLGSIAAGKWVIHCMYLRDSEANGNFLDEEKYEWGNPKSKGIIPDPVGEVNCAIAAAAYRWRLKLLKEPRGPFHDIVALLFASAEKYVQFERLIEAGGGTVVEASPPYDVSSSGKKITHCFVNTKQVQQPIDWARLASKGILCFFPQYLSDILTSETPLNPKDCVIPEFKKYLSLLPK</sequence>
<evidence type="ECO:0000256" key="2">
    <source>
        <dbReference type="SAM" id="MobiDB-lite"/>
    </source>
</evidence>
<dbReference type="GeneID" id="107065736"/>
<dbReference type="CDD" id="cd18434">
    <property type="entry name" value="BRCT_TopBP1_rpt5"/>
    <property type="match status" value="1"/>
</dbReference>
<dbReference type="PANTHER" id="PTHR13561">
    <property type="entry name" value="DNA REPLICATION REGULATOR DPB11-RELATED"/>
    <property type="match status" value="1"/>
</dbReference>
<dbReference type="PROSITE" id="PS50172">
    <property type="entry name" value="BRCT"/>
    <property type="match status" value="5"/>
</dbReference>
<feature type="domain" description="BRCT" evidence="3">
    <location>
        <begin position="671"/>
        <end position="768"/>
    </location>
</feature>
<dbReference type="PANTHER" id="PTHR13561:SF20">
    <property type="entry name" value="DNA TOPOISOMERASE 2-BINDING PROTEIN 1"/>
    <property type="match status" value="1"/>
</dbReference>
<dbReference type="CDD" id="cd17728">
    <property type="entry name" value="BRCT_TopBP1_rpt8"/>
    <property type="match status" value="1"/>
</dbReference>
<protein>
    <submittedName>
        <fullName evidence="5">DNA topoisomerase 2-binding protein 1-A isoform X1</fullName>
    </submittedName>
</protein>
<accession>A0ABM1I4N7</accession>
<dbReference type="InterPro" id="IPR036420">
    <property type="entry name" value="BRCT_dom_sf"/>
</dbReference>
<dbReference type="InterPro" id="IPR059215">
    <property type="entry name" value="BRCT2_TopBP1-like"/>
</dbReference>
<feature type="compositionally biased region" description="Polar residues" evidence="2">
    <location>
        <begin position="781"/>
        <end position="800"/>
    </location>
</feature>
<gene>
    <name evidence="5" type="primary">LOC107065736</name>
</gene>
<dbReference type="Gene3D" id="3.40.50.10190">
    <property type="entry name" value="BRCT domain"/>
    <property type="match status" value="8"/>
</dbReference>
<organism evidence="4 5">
    <name type="scientific">Polistes dominula</name>
    <name type="common">European paper wasp</name>
    <name type="synonym">Vespa dominula</name>
    <dbReference type="NCBI Taxonomy" id="743375"/>
    <lineage>
        <taxon>Eukaryota</taxon>
        <taxon>Metazoa</taxon>
        <taxon>Ecdysozoa</taxon>
        <taxon>Arthropoda</taxon>
        <taxon>Hexapoda</taxon>
        <taxon>Insecta</taxon>
        <taxon>Pterygota</taxon>
        <taxon>Neoptera</taxon>
        <taxon>Endopterygota</taxon>
        <taxon>Hymenoptera</taxon>
        <taxon>Apocrita</taxon>
        <taxon>Aculeata</taxon>
        <taxon>Vespoidea</taxon>
        <taxon>Vespidae</taxon>
        <taxon>Polistinae</taxon>
        <taxon>Polistini</taxon>
        <taxon>Polistes</taxon>
    </lineage>
</organism>
<dbReference type="Proteomes" id="UP000694924">
    <property type="component" value="Unplaced"/>
</dbReference>
<keyword evidence="4" id="KW-1185">Reference proteome</keyword>
<feature type="domain" description="BRCT" evidence="3">
    <location>
        <begin position="202"/>
        <end position="293"/>
    </location>
</feature>
<dbReference type="CDD" id="cd17731">
    <property type="entry name" value="BRCT_TopBP1_rpt2_like"/>
    <property type="match status" value="2"/>
</dbReference>
<dbReference type="SMART" id="SM00292">
    <property type="entry name" value="BRCT"/>
    <property type="match status" value="7"/>
</dbReference>
<keyword evidence="1" id="KW-0677">Repeat</keyword>
<feature type="domain" description="BRCT" evidence="3">
    <location>
        <begin position="583"/>
        <end position="665"/>
    </location>
</feature>
<feature type="domain" description="BRCT" evidence="3">
    <location>
        <begin position="109"/>
        <end position="180"/>
    </location>
</feature>
<reference evidence="5" key="1">
    <citation type="submission" date="2025-08" db="UniProtKB">
        <authorList>
            <consortium name="RefSeq"/>
        </authorList>
    </citation>
    <scope>IDENTIFICATION</scope>
    <source>
        <tissue evidence="5">Whole body</tissue>
    </source>
</reference>
<feature type="domain" description="BRCT" evidence="3">
    <location>
        <begin position="370"/>
        <end position="462"/>
    </location>
</feature>
<feature type="region of interest" description="Disordered" evidence="2">
    <location>
        <begin position="1029"/>
        <end position="1064"/>
    </location>
</feature>
<feature type="compositionally biased region" description="Basic and acidic residues" evidence="2">
    <location>
        <begin position="989"/>
        <end position="1004"/>
    </location>
</feature>
<dbReference type="CDD" id="cd17738">
    <property type="entry name" value="BRCT_TopBP1_rpt7"/>
    <property type="match status" value="1"/>
</dbReference>
<dbReference type="RefSeq" id="XP_015175174.1">
    <property type="nucleotide sequence ID" value="XM_015319688.1"/>
</dbReference>
<feature type="region of interest" description="Disordered" evidence="2">
    <location>
        <begin position="976"/>
        <end position="1004"/>
    </location>
</feature>
<feature type="compositionally biased region" description="Basic and acidic residues" evidence="2">
    <location>
        <begin position="1030"/>
        <end position="1045"/>
    </location>
</feature>
<feature type="region of interest" description="Disordered" evidence="2">
    <location>
        <begin position="467"/>
        <end position="505"/>
    </location>
</feature>